<feature type="region of interest" description="Disordered" evidence="2">
    <location>
        <begin position="113"/>
        <end position="135"/>
    </location>
</feature>
<dbReference type="OrthoDB" id="5379778at2759"/>
<organism evidence="3 4">
    <name type="scientific">Tuber magnatum</name>
    <name type="common">white Piedmont truffle</name>
    <dbReference type="NCBI Taxonomy" id="42249"/>
    <lineage>
        <taxon>Eukaryota</taxon>
        <taxon>Fungi</taxon>
        <taxon>Dikarya</taxon>
        <taxon>Ascomycota</taxon>
        <taxon>Pezizomycotina</taxon>
        <taxon>Pezizomycetes</taxon>
        <taxon>Pezizales</taxon>
        <taxon>Tuberaceae</taxon>
        <taxon>Tuber</taxon>
    </lineage>
</organism>
<dbReference type="EMBL" id="PYWC01000029">
    <property type="protein sequence ID" value="PWW76900.1"/>
    <property type="molecule type" value="Genomic_DNA"/>
</dbReference>
<evidence type="ECO:0000313" key="4">
    <source>
        <dbReference type="Proteomes" id="UP000246991"/>
    </source>
</evidence>
<feature type="compositionally biased region" description="Basic and acidic residues" evidence="2">
    <location>
        <begin position="113"/>
        <end position="125"/>
    </location>
</feature>
<feature type="coiled-coil region" evidence="1">
    <location>
        <begin position="208"/>
        <end position="235"/>
    </location>
</feature>
<keyword evidence="1" id="KW-0175">Coiled coil</keyword>
<proteinExistence type="predicted"/>
<accession>A0A317ST20</accession>
<keyword evidence="4" id="KW-1185">Reference proteome</keyword>
<protein>
    <submittedName>
        <fullName evidence="3">Uncharacterized protein</fullName>
    </submittedName>
</protein>
<evidence type="ECO:0000256" key="1">
    <source>
        <dbReference type="SAM" id="Coils"/>
    </source>
</evidence>
<name>A0A317ST20_9PEZI</name>
<reference evidence="3 4" key="1">
    <citation type="submission" date="2018-03" db="EMBL/GenBank/DDBJ databases">
        <title>Genomes of Pezizomycetes fungi and the evolution of truffles.</title>
        <authorList>
            <person name="Murat C."/>
            <person name="Payen T."/>
            <person name="Noel B."/>
            <person name="Kuo A."/>
            <person name="Martin F.M."/>
        </authorList>
    </citation>
    <scope>NUCLEOTIDE SEQUENCE [LARGE SCALE GENOMIC DNA]</scope>
    <source>
        <strain evidence="3">091103-1</strain>
    </source>
</reference>
<comment type="caution">
    <text evidence="3">The sequence shown here is derived from an EMBL/GenBank/DDBJ whole genome shotgun (WGS) entry which is preliminary data.</text>
</comment>
<feature type="compositionally biased region" description="Basic residues" evidence="2">
    <location>
        <begin position="263"/>
        <end position="273"/>
    </location>
</feature>
<evidence type="ECO:0000313" key="3">
    <source>
        <dbReference type="EMBL" id="PWW76900.1"/>
    </source>
</evidence>
<gene>
    <name evidence="3" type="ORF">C7212DRAFT_363487</name>
</gene>
<dbReference type="AlphaFoldDB" id="A0A317ST20"/>
<feature type="region of interest" description="Disordered" evidence="2">
    <location>
        <begin position="247"/>
        <end position="274"/>
    </location>
</feature>
<dbReference type="Proteomes" id="UP000246991">
    <property type="component" value="Unassembled WGS sequence"/>
</dbReference>
<sequence length="288" mass="33401">MTCRPPQISSKGPVPRVPNYEILPSHRGAILALYHHQERHPLSEREIGNELGIPKSTVHDIIAHTETSVAKAKTETGISPLDDEKLQPGPRSRRLKKFNEDQQRAIIETATRDAQQRPAGYDHHIPRTKPKVSSNNLHKRKLFSDQLKDQPVQGYFDGWISTDEMYLVVGDHYGPERVIRKAGEEYYPDCVNLERPECPFFVWEEETLEEKELALEMLAKENQIAEEAIREARDEWYKKEMERCQAIPKGQRPRGRPANPYKITKKSRGNKRKGGIDWFRYHESVCEQ</sequence>
<evidence type="ECO:0000256" key="2">
    <source>
        <dbReference type="SAM" id="MobiDB-lite"/>
    </source>
</evidence>
<feature type="region of interest" description="Disordered" evidence="2">
    <location>
        <begin position="69"/>
        <end position="91"/>
    </location>
</feature>